<feature type="binding site" evidence="4">
    <location>
        <position position="217"/>
    </location>
    <ligand>
        <name>pyridoxal 5'-phosphate</name>
        <dbReference type="ChEBI" id="CHEBI:597326"/>
    </ligand>
</feature>
<keyword evidence="1 4" id="KW-0662">Pyridine nucleotide biosynthesis</keyword>
<dbReference type="SUPFAM" id="SSF53383">
    <property type="entry name" value="PLP-dependent transferases"/>
    <property type="match status" value="1"/>
</dbReference>
<gene>
    <name evidence="4 7" type="primary">kynU</name>
    <name evidence="7" type="ORF">FW778_04575</name>
</gene>
<comment type="catalytic activity">
    <reaction evidence="4 6">
        <text>L-kynurenine + H2O = anthranilate + L-alanine + H(+)</text>
        <dbReference type="Rhea" id="RHEA:16813"/>
        <dbReference type="ChEBI" id="CHEBI:15377"/>
        <dbReference type="ChEBI" id="CHEBI:15378"/>
        <dbReference type="ChEBI" id="CHEBI:16567"/>
        <dbReference type="ChEBI" id="CHEBI:57959"/>
        <dbReference type="ChEBI" id="CHEBI:57972"/>
        <dbReference type="EC" id="3.7.1.3"/>
    </reaction>
</comment>
<comment type="similarity">
    <text evidence="4 6">Belongs to the kynureninase family.</text>
</comment>
<organism evidence="7 8">
    <name type="scientific">Ginsengibacter hankyongi</name>
    <dbReference type="NCBI Taxonomy" id="2607284"/>
    <lineage>
        <taxon>Bacteria</taxon>
        <taxon>Pseudomonadati</taxon>
        <taxon>Bacteroidota</taxon>
        <taxon>Chitinophagia</taxon>
        <taxon>Chitinophagales</taxon>
        <taxon>Chitinophagaceae</taxon>
        <taxon>Ginsengibacter</taxon>
    </lineage>
</organism>
<comment type="caution">
    <text evidence="4">Lacks conserved residue(s) required for the propagation of feature annotation.</text>
</comment>
<dbReference type="UniPathway" id="UPA00253">
    <property type="reaction ID" value="UER00329"/>
</dbReference>
<dbReference type="GO" id="GO:0030429">
    <property type="term" value="F:kynureninase activity"/>
    <property type="evidence" value="ECO:0007669"/>
    <property type="project" value="UniProtKB-UniRule"/>
</dbReference>
<dbReference type="PIRSF" id="PIRSF038800">
    <property type="entry name" value="KYNU"/>
    <property type="match status" value="1"/>
</dbReference>
<reference evidence="7 8" key="1">
    <citation type="submission" date="2019-09" db="EMBL/GenBank/DDBJ databases">
        <title>Draft genome sequence of Ginsengibacter sp. BR5-29.</title>
        <authorList>
            <person name="Im W.-T."/>
        </authorList>
    </citation>
    <scope>NUCLEOTIDE SEQUENCE [LARGE SCALE GENOMIC DNA]</scope>
    <source>
        <strain evidence="7 8">BR5-29</strain>
    </source>
</reference>
<keyword evidence="2 4" id="KW-0378">Hydrolase</keyword>
<dbReference type="GO" id="GO:0019805">
    <property type="term" value="P:quinolinate biosynthetic process"/>
    <property type="evidence" value="ECO:0007669"/>
    <property type="project" value="UniProtKB-UniRule"/>
</dbReference>
<feature type="binding site" evidence="4">
    <location>
        <position position="273"/>
    </location>
    <ligand>
        <name>pyridoxal 5'-phosphate</name>
        <dbReference type="ChEBI" id="CHEBI:597326"/>
    </ligand>
</feature>
<evidence type="ECO:0000313" key="8">
    <source>
        <dbReference type="Proteomes" id="UP000326903"/>
    </source>
</evidence>
<feature type="binding site" evidence="4">
    <location>
        <position position="105"/>
    </location>
    <ligand>
        <name>pyridoxal 5'-phosphate</name>
        <dbReference type="ChEBI" id="CHEBI:597326"/>
    </ligand>
</feature>
<dbReference type="UniPathway" id="UPA00334">
    <property type="reaction ID" value="UER00455"/>
</dbReference>
<protein>
    <recommendedName>
        <fullName evidence="4 5">Kynureninase</fullName>
        <ecNumber evidence="4 5">3.7.1.3</ecNumber>
    </recommendedName>
    <alternativeName>
        <fullName evidence="4">L-kynurenine hydrolase</fullName>
    </alternativeName>
</protein>
<dbReference type="PANTHER" id="PTHR14084">
    <property type="entry name" value="KYNURENINASE"/>
    <property type="match status" value="1"/>
</dbReference>
<comment type="subunit">
    <text evidence="4 6">Homodimer.</text>
</comment>
<dbReference type="InterPro" id="IPR015422">
    <property type="entry name" value="PyrdxlP-dep_Trfase_small"/>
</dbReference>
<dbReference type="HAMAP" id="MF_01970">
    <property type="entry name" value="Kynureninase"/>
    <property type="match status" value="1"/>
</dbReference>
<comment type="pathway">
    <text evidence="4 6">Cofactor biosynthesis; NAD(+) biosynthesis; quinolinate from L-kynurenine: step 2/3.</text>
</comment>
<comment type="catalytic activity">
    <reaction evidence="6">
        <text>3-hydroxy-L-kynurenine + H2O = 3-hydroxyanthranilate + L-alanine + H(+)</text>
        <dbReference type="Rhea" id="RHEA:25143"/>
        <dbReference type="ChEBI" id="CHEBI:15377"/>
        <dbReference type="ChEBI" id="CHEBI:15378"/>
        <dbReference type="ChEBI" id="CHEBI:36559"/>
        <dbReference type="ChEBI" id="CHEBI:57972"/>
        <dbReference type="ChEBI" id="CHEBI:58125"/>
        <dbReference type="EC" id="3.7.1.3"/>
    </reaction>
</comment>
<evidence type="ECO:0000256" key="5">
    <source>
        <dbReference type="NCBIfam" id="TIGR01814"/>
    </source>
</evidence>
<dbReference type="NCBIfam" id="TIGR01814">
    <property type="entry name" value="kynureninase"/>
    <property type="match status" value="1"/>
</dbReference>
<dbReference type="FunFam" id="3.40.640.10:FF:000031">
    <property type="entry name" value="Kynureninase"/>
    <property type="match status" value="1"/>
</dbReference>
<evidence type="ECO:0000256" key="4">
    <source>
        <dbReference type="HAMAP-Rule" id="MF_01970"/>
    </source>
</evidence>
<evidence type="ECO:0000256" key="6">
    <source>
        <dbReference type="PIRNR" id="PIRNR038800"/>
    </source>
</evidence>
<dbReference type="EC" id="3.7.1.3" evidence="4 5"/>
<dbReference type="GO" id="GO:0019441">
    <property type="term" value="P:L-tryptophan catabolic process to kynurenine"/>
    <property type="evidence" value="ECO:0007669"/>
    <property type="project" value="TreeGrafter"/>
</dbReference>
<keyword evidence="3 4" id="KW-0663">Pyridoxal phosphate</keyword>
<dbReference type="Gene3D" id="3.90.1150.10">
    <property type="entry name" value="Aspartate Aminotransferase, domain 1"/>
    <property type="match status" value="1"/>
</dbReference>
<comment type="caution">
    <text evidence="7">The sequence shown here is derived from an EMBL/GenBank/DDBJ whole genome shotgun (WGS) entry which is preliminary data.</text>
</comment>
<evidence type="ECO:0000256" key="3">
    <source>
        <dbReference type="ARBA" id="ARBA00022898"/>
    </source>
</evidence>
<comment type="cofactor">
    <cofactor evidence="4 6">
        <name>pyridoxal 5'-phosphate</name>
        <dbReference type="ChEBI" id="CHEBI:597326"/>
    </cofactor>
</comment>
<proteinExistence type="inferred from homology"/>
<feature type="binding site" evidence="4">
    <location>
        <position position="220"/>
    </location>
    <ligand>
        <name>pyridoxal 5'-phosphate</name>
        <dbReference type="ChEBI" id="CHEBI:597326"/>
    </ligand>
</feature>
<dbReference type="AlphaFoldDB" id="A0A5J5IRT2"/>
<dbReference type="EMBL" id="VYQF01000001">
    <property type="protein sequence ID" value="KAA9042262.1"/>
    <property type="molecule type" value="Genomic_DNA"/>
</dbReference>
<accession>A0A5J5IRT2</accession>
<feature type="modified residue" description="N6-(pyridoxal phosphate)lysine" evidence="4">
    <location>
        <position position="243"/>
    </location>
</feature>
<feature type="binding site" evidence="4">
    <location>
        <position position="104"/>
    </location>
    <ligand>
        <name>pyridoxal 5'-phosphate</name>
        <dbReference type="ChEBI" id="CHEBI:597326"/>
    </ligand>
</feature>
<dbReference type="GO" id="GO:0009435">
    <property type="term" value="P:NAD+ biosynthetic process"/>
    <property type="evidence" value="ECO:0007669"/>
    <property type="project" value="UniProtKB-UniRule"/>
</dbReference>
<dbReference type="GO" id="GO:0043420">
    <property type="term" value="P:anthranilate metabolic process"/>
    <property type="evidence" value="ECO:0007669"/>
    <property type="project" value="TreeGrafter"/>
</dbReference>
<dbReference type="Pfam" id="PF22580">
    <property type="entry name" value="KYNU_C"/>
    <property type="match status" value="1"/>
</dbReference>
<feature type="binding site" evidence="4">
    <location>
        <position position="242"/>
    </location>
    <ligand>
        <name>pyridoxal 5'-phosphate</name>
        <dbReference type="ChEBI" id="CHEBI:597326"/>
    </ligand>
</feature>
<dbReference type="GO" id="GO:0097053">
    <property type="term" value="P:L-kynurenine catabolic process"/>
    <property type="evidence" value="ECO:0007669"/>
    <property type="project" value="UniProtKB-UniRule"/>
</dbReference>
<name>A0A5J5IRT2_9BACT</name>
<dbReference type="InterPro" id="IPR010111">
    <property type="entry name" value="Kynureninase"/>
</dbReference>
<evidence type="ECO:0000313" key="7">
    <source>
        <dbReference type="EMBL" id="KAA9042262.1"/>
    </source>
</evidence>
<dbReference type="InterPro" id="IPR015424">
    <property type="entry name" value="PyrdxlP-dep_Trfase"/>
</dbReference>
<comment type="function">
    <text evidence="4 6">Catalyzes the cleavage of L-kynurenine (L-Kyn) and L-3-hydroxykynurenine (L-3OHKyn) into anthranilic acid (AA) and 3-hydroxyanthranilic acid (3-OHAA), respectively.</text>
</comment>
<dbReference type="InterPro" id="IPR015421">
    <property type="entry name" value="PyrdxlP-dep_Trfase_major"/>
</dbReference>
<dbReference type="Gene3D" id="3.40.640.10">
    <property type="entry name" value="Type I PLP-dependent aspartate aminotransferase-like (Major domain)"/>
    <property type="match status" value="1"/>
</dbReference>
<dbReference type="GO" id="GO:0030170">
    <property type="term" value="F:pyridoxal phosphate binding"/>
    <property type="evidence" value="ECO:0007669"/>
    <property type="project" value="UniProtKB-UniRule"/>
</dbReference>
<comment type="pathway">
    <text evidence="4 6">Amino-acid degradation; L-kynurenine degradation; L-alanine and anthranilate from L-kynurenine: step 1/1.</text>
</comment>
<dbReference type="GO" id="GO:0005737">
    <property type="term" value="C:cytoplasm"/>
    <property type="evidence" value="ECO:0007669"/>
    <property type="project" value="UniProtKB-UniRule"/>
</dbReference>
<evidence type="ECO:0000256" key="2">
    <source>
        <dbReference type="ARBA" id="ARBA00022801"/>
    </source>
</evidence>
<dbReference type="Proteomes" id="UP000326903">
    <property type="component" value="Unassembled WGS sequence"/>
</dbReference>
<keyword evidence="8" id="KW-1185">Reference proteome</keyword>
<dbReference type="PANTHER" id="PTHR14084:SF0">
    <property type="entry name" value="KYNURENINASE"/>
    <property type="match status" value="1"/>
</dbReference>
<feature type="binding site" evidence="4">
    <location>
        <begin position="132"/>
        <end position="135"/>
    </location>
    <ligand>
        <name>pyridoxal 5'-phosphate</name>
        <dbReference type="ChEBI" id="CHEBI:597326"/>
    </ligand>
</feature>
<feature type="binding site" evidence="4">
    <location>
        <position position="301"/>
    </location>
    <ligand>
        <name>pyridoxal 5'-phosphate</name>
        <dbReference type="ChEBI" id="CHEBI:597326"/>
    </ligand>
</feature>
<sequence>MFENTLAFAQQLDKEDPLNRFREKFYIPFISGKESIYFTGNSLGLQPKTAQDYILDDLEDWANYGVEGHFHGRNPWTKYHEMFPPKLAPILGALEEEIVVMNQLTINLHLLLITFYRPTKDRYKIICEAKAFPSDQYALQSQALIAGLDPEKVIIEVTPRDGEQSIRNEDIIATIKEHGNEVAIVIIGGVNYYTGQVFDMNAITAAARGAGAFCGFDLAHAVGNIELKLHDWNVDFACWCSYKYLNSGPGAVAGAFIHQRHIADKSLVRLRGWWGTNKQTRFKMEKEFDAIPTAEGWMVSNSPILNMSCHKASLDIFDEAGYKNIIAKMKKLGAYLFFILDDINASSEKKVIEIITPRNENEHGCQVSMFMLEKGKEIFELLKNNSVIVDWREPNVIRLAPVPLYNTFEDIYRFGEIIKSIIV</sequence>
<evidence type="ECO:0000256" key="1">
    <source>
        <dbReference type="ARBA" id="ARBA00022642"/>
    </source>
</evidence>